<accession>W4LEW1</accession>
<dbReference type="InterPro" id="IPR001509">
    <property type="entry name" value="Epimerase_deHydtase"/>
</dbReference>
<protein>
    <recommendedName>
        <fullName evidence="1">NAD-dependent epimerase/dehydratase domain-containing protein</fullName>
    </recommendedName>
</protein>
<dbReference type="SUPFAM" id="SSF51735">
    <property type="entry name" value="NAD(P)-binding Rossmann-fold domains"/>
    <property type="match status" value="1"/>
</dbReference>
<feature type="domain" description="NAD-dependent epimerase/dehydratase" evidence="1">
    <location>
        <begin position="3"/>
        <end position="190"/>
    </location>
</feature>
<name>W4LEW1_ENTF1</name>
<dbReference type="InterPro" id="IPR050177">
    <property type="entry name" value="Lipid_A_modif_metabolic_enz"/>
</dbReference>
<dbReference type="EMBL" id="AZHW01000815">
    <property type="protein sequence ID" value="ETW96240.1"/>
    <property type="molecule type" value="Genomic_DNA"/>
</dbReference>
<dbReference type="AlphaFoldDB" id="W4LEW1"/>
<reference evidence="2 3" key="1">
    <citation type="journal article" date="2014" name="Nature">
        <title>An environmental bacterial taxon with a large and distinct metabolic repertoire.</title>
        <authorList>
            <person name="Wilson M.C."/>
            <person name="Mori T."/>
            <person name="Ruckert C."/>
            <person name="Uria A.R."/>
            <person name="Helf M.J."/>
            <person name="Takada K."/>
            <person name="Gernert C."/>
            <person name="Steffens U.A."/>
            <person name="Heycke N."/>
            <person name="Schmitt S."/>
            <person name="Rinke C."/>
            <person name="Helfrich E.J."/>
            <person name="Brachmann A.O."/>
            <person name="Gurgui C."/>
            <person name="Wakimoto T."/>
            <person name="Kracht M."/>
            <person name="Crusemann M."/>
            <person name="Hentschel U."/>
            <person name="Abe I."/>
            <person name="Matsunaga S."/>
            <person name="Kalinowski J."/>
            <person name="Takeyama H."/>
            <person name="Piel J."/>
        </authorList>
    </citation>
    <scope>NUCLEOTIDE SEQUENCE [LARGE SCALE GENOMIC DNA]</scope>
    <source>
        <strain evidence="3">TSY1</strain>
    </source>
</reference>
<dbReference type="Gene3D" id="3.40.50.720">
    <property type="entry name" value="NAD(P)-binding Rossmann-like Domain"/>
    <property type="match status" value="1"/>
</dbReference>
<dbReference type="Pfam" id="PF01370">
    <property type="entry name" value="Epimerase"/>
    <property type="match status" value="1"/>
</dbReference>
<dbReference type="HOGENOM" id="CLU_054225_0_0_7"/>
<comment type="caution">
    <text evidence="2">The sequence shown here is derived from an EMBL/GenBank/DDBJ whole genome shotgun (WGS) entry which is preliminary data.</text>
</comment>
<keyword evidence="3" id="KW-1185">Reference proteome</keyword>
<evidence type="ECO:0000313" key="2">
    <source>
        <dbReference type="EMBL" id="ETW96240.1"/>
    </source>
</evidence>
<dbReference type="PANTHER" id="PTHR43245">
    <property type="entry name" value="BIFUNCTIONAL POLYMYXIN RESISTANCE PROTEIN ARNA"/>
    <property type="match status" value="1"/>
</dbReference>
<proteinExistence type="predicted"/>
<organism evidence="2 3">
    <name type="scientific">Entotheonella factor</name>
    <dbReference type="NCBI Taxonomy" id="1429438"/>
    <lineage>
        <taxon>Bacteria</taxon>
        <taxon>Pseudomonadati</taxon>
        <taxon>Nitrospinota/Tectimicrobiota group</taxon>
        <taxon>Candidatus Tectimicrobiota</taxon>
        <taxon>Candidatus Entotheonellia</taxon>
        <taxon>Candidatus Entotheonellales</taxon>
        <taxon>Candidatus Entotheonellaceae</taxon>
        <taxon>Candidatus Entotheonella</taxon>
    </lineage>
</organism>
<dbReference type="Proteomes" id="UP000019141">
    <property type="component" value="Unassembled WGS sequence"/>
</dbReference>
<dbReference type="InterPro" id="IPR036291">
    <property type="entry name" value="NAD(P)-bd_dom_sf"/>
</dbReference>
<dbReference type="CDD" id="cd08946">
    <property type="entry name" value="SDR_e"/>
    <property type="match status" value="1"/>
</dbReference>
<sequence length="290" mass="32725">MKILLTGGAGDLATVLTPELETRGDTPLRLDVVSPRDTRGVFLAGSVLDRAALRRMLEGVDCVVHIAAWHGIHDAEKRRDVYAFWDLNVTGTFNVFEAAARAGISKIIYISSTSARSREHIYGHTKVMGEEIARTYAARHAMQVIMLRPRGFIPHWNRSVYTSFVEWAQWFWRGAVHIDDVVQAVLRSLDVLQAQTLESPLTLVVDGAYEYTDDDLANWDAYGPGSTFRQYYGAYEALARQHGLQPEDKPFKYDMAETHQWLGYVPSYSLRHLLEELQRYGPDGPPSPQG</sequence>
<evidence type="ECO:0000313" key="3">
    <source>
        <dbReference type="Proteomes" id="UP000019141"/>
    </source>
</evidence>
<evidence type="ECO:0000259" key="1">
    <source>
        <dbReference type="Pfam" id="PF01370"/>
    </source>
</evidence>
<gene>
    <name evidence="2" type="ORF">ETSY1_27420</name>
</gene>